<dbReference type="AlphaFoldDB" id="A0A0U5JV47"/>
<name>A0A0U5JV47_LIMRT</name>
<dbReference type="Proteomes" id="UP000235484">
    <property type="component" value="Unassembled WGS sequence"/>
</dbReference>
<protein>
    <submittedName>
        <fullName evidence="1">Uncharacterized protein</fullName>
    </submittedName>
</protein>
<proteinExistence type="predicted"/>
<accession>A0A0U5JV47</accession>
<organism evidence="1 2">
    <name type="scientific">Limosilactobacillus reuteri</name>
    <name type="common">Lactobacillus reuteri</name>
    <dbReference type="NCBI Taxonomy" id="1598"/>
    <lineage>
        <taxon>Bacteria</taxon>
        <taxon>Bacillati</taxon>
        <taxon>Bacillota</taxon>
        <taxon>Bacilli</taxon>
        <taxon>Lactobacillales</taxon>
        <taxon>Lactobacillaceae</taxon>
        <taxon>Limosilactobacillus</taxon>
    </lineage>
</organism>
<evidence type="ECO:0000313" key="2">
    <source>
        <dbReference type="Proteomes" id="UP000235484"/>
    </source>
</evidence>
<dbReference type="EMBL" id="LN887595">
    <property type="protein sequence ID" value="CUR41078.1"/>
    <property type="molecule type" value="Genomic_DNA"/>
</dbReference>
<sequence length="39" mass="4537">MGYFQPILQNTVQDTFLHWGGNNAHSIPVHLHQKIRQLP</sequence>
<reference evidence="2" key="1">
    <citation type="submission" date="2015-10" db="EMBL/GenBank/DDBJ databases">
        <authorList>
            <person name="Crossman L.C."/>
        </authorList>
    </citation>
    <scope>NUCLEOTIDE SEQUENCE [LARGE SCALE GENOMIC DNA]</scope>
    <source>
        <strain evidence="2">20-2</strain>
    </source>
</reference>
<evidence type="ECO:0000313" key="1">
    <source>
        <dbReference type="EMBL" id="CUR41078.1"/>
    </source>
</evidence>
<gene>
    <name evidence="1" type="ORF">LRLP16767_LR202_01138</name>
</gene>